<dbReference type="Pfam" id="PF01520">
    <property type="entry name" value="Amidase_3"/>
    <property type="match status" value="1"/>
</dbReference>
<protein>
    <submittedName>
        <fullName evidence="4">N-acetylmuramoyl-l-alanine amidase</fullName>
    </submittedName>
</protein>
<accession>A0A498RAP4</accession>
<organism evidence="4 5">
    <name type="scientific">Lucifera butyrica</name>
    <dbReference type="NCBI Taxonomy" id="1351585"/>
    <lineage>
        <taxon>Bacteria</taxon>
        <taxon>Bacillati</taxon>
        <taxon>Bacillota</taxon>
        <taxon>Negativicutes</taxon>
        <taxon>Veillonellales</taxon>
        <taxon>Veillonellaceae</taxon>
        <taxon>Lucifera</taxon>
    </lineage>
</organism>
<evidence type="ECO:0000259" key="3">
    <source>
        <dbReference type="SMART" id="SM00646"/>
    </source>
</evidence>
<proteinExistence type="predicted"/>
<keyword evidence="5" id="KW-1185">Reference proteome</keyword>
<dbReference type="GO" id="GO:0008745">
    <property type="term" value="F:N-acetylmuramoyl-L-alanine amidase activity"/>
    <property type="evidence" value="ECO:0007669"/>
    <property type="project" value="InterPro"/>
</dbReference>
<dbReference type="GO" id="GO:0030288">
    <property type="term" value="C:outer membrane-bounded periplasmic space"/>
    <property type="evidence" value="ECO:0007669"/>
    <property type="project" value="TreeGrafter"/>
</dbReference>
<dbReference type="PANTHER" id="PTHR30404:SF0">
    <property type="entry name" value="N-ACETYLMURAMOYL-L-ALANINE AMIDASE AMIC"/>
    <property type="match status" value="1"/>
</dbReference>
<gene>
    <name evidence="4" type="ORF">LUCI_3305</name>
</gene>
<reference evidence="4 5" key="1">
    <citation type="submission" date="2018-06" db="EMBL/GenBank/DDBJ databases">
        <authorList>
            <person name="Strepis N."/>
        </authorList>
    </citation>
    <scope>NUCLEOTIDE SEQUENCE [LARGE SCALE GENOMIC DNA]</scope>
    <source>
        <strain evidence="4">LUCI</strain>
    </source>
</reference>
<dbReference type="OrthoDB" id="9772024at2"/>
<evidence type="ECO:0000313" key="5">
    <source>
        <dbReference type="Proteomes" id="UP000277811"/>
    </source>
</evidence>
<keyword evidence="2" id="KW-0732">Signal</keyword>
<feature type="signal peptide" evidence="2">
    <location>
        <begin position="1"/>
        <end position="28"/>
    </location>
</feature>
<dbReference type="SUPFAM" id="SSF53187">
    <property type="entry name" value="Zn-dependent exopeptidases"/>
    <property type="match status" value="1"/>
</dbReference>
<evidence type="ECO:0000313" key="4">
    <source>
        <dbReference type="EMBL" id="VBB08040.1"/>
    </source>
</evidence>
<dbReference type="EMBL" id="UPPP01000083">
    <property type="protein sequence ID" value="VBB08040.1"/>
    <property type="molecule type" value="Genomic_DNA"/>
</dbReference>
<dbReference type="GO" id="GO:0009253">
    <property type="term" value="P:peptidoglycan catabolic process"/>
    <property type="evidence" value="ECO:0007669"/>
    <property type="project" value="InterPro"/>
</dbReference>
<evidence type="ECO:0000256" key="1">
    <source>
        <dbReference type="ARBA" id="ARBA00022801"/>
    </source>
</evidence>
<dbReference type="RefSeq" id="WP_122628953.1">
    <property type="nucleotide sequence ID" value="NZ_UPPP01000083.1"/>
</dbReference>
<dbReference type="SMART" id="SM00646">
    <property type="entry name" value="Ami_3"/>
    <property type="match status" value="1"/>
</dbReference>
<name>A0A498RAP4_9FIRM</name>
<dbReference type="AlphaFoldDB" id="A0A498RAP4"/>
<dbReference type="Gene3D" id="3.40.630.40">
    <property type="entry name" value="Zn-dependent exopeptidases"/>
    <property type="match status" value="1"/>
</dbReference>
<dbReference type="InterPro" id="IPR002508">
    <property type="entry name" value="MurNAc-LAA_cat"/>
</dbReference>
<sequence>MHNKKRLTHILLGILLLTLLLPLPTTQAAPPGHASSVLTASTVPGSGGTGLIDKVIDLLFNKILDPILNVFGSKSSTADSPVKVTPLPPVGSDGQDSNVLQGKVIVIDPGHGGSNPGAVANNTRESDNNLAVGLKLRDKLRQAGAKVVMTRDTDRTVAPEGSTLDQELQARITIAEENQADIFVSIHSNDNDDPSIAGTMSFYPNGKSSALARAVQNAVVKETHAVNRGVSPANFYVLRNNPVPAMLLEMGFVSNPTEAARLHDATYRASIAQGIFNGIVNYFSSR</sequence>
<evidence type="ECO:0000256" key="2">
    <source>
        <dbReference type="SAM" id="SignalP"/>
    </source>
</evidence>
<dbReference type="Proteomes" id="UP000277811">
    <property type="component" value="Unassembled WGS sequence"/>
</dbReference>
<dbReference type="CDD" id="cd02696">
    <property type="entry name" value="MurNAc-LAA"/>
    <property type="match status" value="1"/>
</dbReference>
<feature type="chain" id="PRO_5019815679" evidence="2">
    <location>
        <begin position="29"/>
        <end position="286"/>
    </location>
</feature>
<dbReference type="InterPro" id="IPR050695">
    <property type="entry name" value="N-acetylmuramoyl_amidase_3"/>
</dbReference>
<dbReference type="PANTHER" id="PTHR30404">
    <property type="entry name" value="N-ACETYLMURAMOYL-L-ALANINE AMIDASE"/>
    <property type="match status" value="1"/>
</dbReference>
<keyword evidence="1" id="KW-0378">Hydrolase</keyword>
<feature type="domain" description="MurNAc-LAA" evidence="3">
    <location>
        <begin position="172"/>
        <end position="280"/>
    </location>
</feature>